<comment type="caution">
    <text evidence="4">The sequence shown here is derived from an EMBL/GenBank/DDBJ whole genome shotgun (WGS) entry which is preliminary data.</text>
</comment>
<dbReference type="SUPFAM" id="SSF54523">
    <property type="entry name" value="Pili subunits"/>
    <property type="match status" value="1"/>
</dbReference>
<dbReference type="Pfam" id="PF07963">
    <property type="entry name" value="N_methyl"/>
    <property type="match status" value="1"/>
</dbReference>
<dbReference type="PROSITE" id="PS00409">
    <property type="entry name" value="PROKAR_NTER_METHYL"/>
    <property type="match status" value="1"/>
</dbReference>
<dbReference type="PANTHER" id="PTHR30093">
    <property type="entry name" value="GENERAL SECRETION PATHWAY PROTEIN G"/>
    <property type="match status" value="1"/>
</dbReference>
<dbReference type="AlphaFoldDB" id="A0A2H9U752"/>
<evidence type="ECO:0000256" key="2">
    <source>
        <dbReference type="ARBA" id="ARBA00022481"/>
    </source>
</evidence>
<dbReference type="EMBL" id="PGGC01000044">
    <property type="protein sequence ID" value="PJG59873.1"/>
    <property type="molecule type" value="Genomic_DNA"/>
</dbReference>
<dbReference type="PANTHER" id="PTHR30093:SF34">
    <property type="entry name" value="PREPILIN PEPTIDASE-DEPENDENT PROTEIN D"/>
    <property type="match status" value="1"/>
</dbReference>
<keyword evidence="3" id="KW-0472">Membrane</keyword>
<evidence type="ECO:0008006" key="6">
    <source>
        <dbReference type="Google" id="ProtNLM"/>
    </source>
</evidence>
<keyword evidence="3" id="KW-1133">Transmembrane helix</keyword>
<organism evidence="4 5">
    <name type="scientific">Aeromonas cavernicola</name>
    <dbReference type="NCBI Taxonomy" id="1006623"/>
    <lineage>
        <taxon>Bacteria</taxon>
        <taxon>Pseudomonadati</taxon>
        <taxon>Pseudomonadota</taxon>
        <taxon>Gammaproteobacteria</taxon>
        <taxon>Aeromonadales</taxon>
        <taxon>Aeromonadaceae</taxon>
        <taxon>Aeromonas</taxon>
    </lineage>
</organism>
<sequence>MNKQSGFTLIELMIVVAIVAILAAVALPAYQTYTQRAKFSEVISAASPAKTAFEVCVQAADETGANINLTSTNASCVTAANSALVAGIANASSERIASGAGNTEVTANSATEVLIRVEGGTDFDDDTRFDLVGTVEANKQVNWSRDTGTCVAAGLC</sequence>
<proteinExistence type="inferred from homology"/>
<evidence type="ECO:0000313" key="4">
    <source>
        <dbReference type="EMBL" id="PJG59873.1"/>
    </source>
</evidence>
<gene>
    <name evidence="4" type="ORF">CUC53_04885</name>
</gene>
<evidence type="ECO:0000313" key="5">
    <source>
        <dbReference type="Proteomes" id="UP000235861"/>
    </source>
</evidence>
<feature type="transmembrane region" description="Helical" evidence="3">
    <location>
        <begin position="6"/>
        <end position="30"/>
    </location>
</feature>
<keyword evidence="5" id="KW-1185">Reference proteome</keyword>
<dbReference type="NCBIfam" id="TIGR02532">
    <property type="entry name" value="IV_pilin_GFxxxE"/>
    <property type="match status" value="1"/>
</dbReference>
<reference evidence="4 5" key="1">
    <citation type="submission" date="2017-11" db="EMBL/GenBank/DDBJ databases">
        <title>Draft genome sequence of environmental isolate Aeromonas cavernicola sp. nov. MDC 2508.</title>
        <authorList>
            <person name="Colston S.M."/>
            <person name="Navarro A."/>
            <person name="Martinez-Murcia A.J."/>
            <person name="Graf J."/>
        </authorList>
    </citation>
    <scope>NUCLEOTIDE SEQUENCE [LARGE SCALE GENOMIC DNA]</scope>
    <source>
        <strain evidence="4 5">MDC 2508</strain>
    </source>
</reference>
<keyword evidence="3" id="KW-0812">Transmembrane</keyword>
<dbReference type="GO" id="GO:0044096">
    <property type="term" value="C:type IV pilus"/>
    <property type="evidence" value="ECO:0007669"/>
    <property type="project" value="TreeGrafter"/>
</dbReference>
<dbReference type="Proteomes" id="UP000235861">
    <property type="component" value="Unassembled WGS sequence"/>
</dbReference>
<dbReference type="Gene3D" id="3.30.700.10">
    <property type="entry name" value="Glycoprotein, Type 4 Pilin"/>
    <property type="match status" value="1"/>
</dbReference>
<keyword evidence="2" id="KW-0488">Methylation</keyword>
<dbReference type="InterPro" id="IPR045584">
    <property type="entry name" value="Pilin-like"/>
</dbReference>
<evidence type="ECO:0000256" key="3">
    <source>
        <dbReference type="SAM" id="Phobius"/>
    </source>
</evidence>
<comment type="similarity">
    <text evidence="1">Belongs to the N-Me-Phe pilin family.</text>
</comment>
<accession>A0A2H9U752</accession>
<evidence type="ECO:0000256" key="1">
    <source>
        <dbReference type="ARBA" id="ARBA00005233"/>
    </source>
</evidence>
<name>A0A2H9U752_9GAMM</name>
<protein>
    <recommendedName>
        <fullName evidence="6">Pilus assembly protein TapA</fullName>
    </recommendedName>
</protein>
<dbReference type="GO" id="GO:0043107">
    <property type="term" value="P:type IV pilus-dependent motility"/>
    <property type="evidence" value="ECO:0007669"/>
    <property type="project" value="TreeGrafter"/>
</dbReference>
<dbReference type="RefSeq" id="WP_100293109.1">
    <property type="nucleotide sequence ID" value="NZ_PGGC01000044.1"/>
</dbReference>
<dbReference type="OrthoDB" id="5918848at2"/>
<dbReference type="InterPro" id="IPR012902">
    <property type="entry name" value="N_methyl_site"/>
</dbReference>